<feature type="region of interest" description="Disordered" evidence="5">
    <location>
        <begin position="1"/>
        <end position="22"/>
    </location>
</feature>
<dbReference type="GO" id="GO:0020037">
    <property type="term" value="F:heme binding"/>
    <property type="evidence" value="ECO:0007669"/>
    <property type="project" value="InterPro"/>
</dbReference>
<feature type="binding site" description="axial binding residue" evidence="3">
    <location>
        <position position="415"/>
    </location>
    <ligand>
        <name>heme</name>
        <dbReference type="ChEBI" id="CHEBI:30413"/>
    </ligand>
    <ligandPart>
        <name>Fe</name>
        <dbReference type="ChEBI" id="CHEBI:18248"/>
    </ligandPart>
</feature>
<gene>
    <name evidence="6" type="ORF">E4099_13945</name>
</gene>
<evidence type="ECO:0000256" key="4">
    <source>
        <dbReference type="RuleBase" id="RU000461"/>
    </source>
</evidence>
<dbReference type="InterPro" id="IPR001128">
    <property type="entry name" value="Cyt_P450"/>
</dbReference>
<dbReference type="EMBL" id="SRID01000107">
    <property type="protein sequence ID" value="TGB09264.1"/>
    <property type="molecule type" value="Genomic_DNA"/>
</dbReference>
<dbReference type="InterPro" id="IPR050121">
    <property type="entry name" value="Cytochrome_P450_monoxygenase"/>
</dbReference>
<organism evidence="6 7">
    <name type="scientific">Streptomyces palmae</name>
    <dbReference type="NCBI Taxonomy" id="1701085"/>
    <lineage>
        <taxon>Bacteria</taxon>
        <taxon>Bacillati</taxon>
        <taxon>Actinomycetota</taxon>
        <taxon>Actinomycetes</taxon>
        <taxon>Kitasatosporales</taxon>
        <taxon>Streptomycetaceae</taxon>
        <taxon>Streptomyces</taxon>
    </lineage>
</organism>
<keyword evidence="4" id="KW-0503">Monooxygenase</keyword>
<dbReference type="OrthoDB" id="4746309at2"/>
<keyword evidence="3 4" id="KW-0349">Heme</keyword>
<name>A0A4Z0H736_9ACTN</name>
<dbReference type="PRINTS" id="PR00463">
    <property type="entry name" value="EP450I"/>
</dbReference>
<keyword evidence="4" id="KW-0560">Oxidoreductase</keyword>
<dbReference type="Gene3D" id="1.10.630.10">
    <property type="entry name" value="Cytochrome P450"/>
    <property type="match status" value="1"/>
</dbReference>
<comment type="similarity">
    <text evidence="2 4">Belongs to the cytochrome P450 family.</text>
</comment>
<sequence length="467" mass="51874">MAETASSALPTRQIRHDSGVLAKPTAPRTRVPLVGDLLQLRANLLNAIQHAASTGDEVSYFSVGPKSIIFVNRSTAADIVLSDIQTFGKPGGENPLRLVLGDGLISNPDHQNWLLRRRALQPMYSRSTIAGMRQKMVTVVSDRIRRWEEQDRTELDVHGEMLGVALDTVSICMFSRYGDTVSDIITPEVASFLLDFVERRLRGPFNLPVSVPNRRNREFTAVLRNLDTLVYRIIDERHRSEEEQGDLLDLLLAARVGEDKAPLTDVEVRDEVLTTFLAAFETTASALTWILYLLACYPDIQRRLREEARSGTPSERDGAAAGRGEPSESAFLQCVINESMRLFPPSPTIPRQAKKDALIGSAKAPEGTMVMLNVAAIQRDPDIWERPDEFIPERFANGTPAKGTYLPFGAGAHMCIGKGFAMMEMSLLVMGVIEKFEISLHDSVGPDPEALITLRPRDGFKLRLRKL</sequence>
<dbReference type="PANTHER" id="PTHR24305:SF166">
    <property type="entry name" value="CYTOCHROME P450 12A4, MITOCHONDRIAL-RELATED"/>
    <property type="match status" value="1"/>
</dbReference>
<feature type="compositionally biased region" description="Polar residues" evidence="5">
    <location>
        <begin position="1"/>
        <end position="10"/>
    </location>
</feature>
<dbReference type="InterPro" id="IPR036396">
    <property type="entry name" value="Cyt_P450_sf"/>
</dbReference>
<feature type="compositionally biased region" description="Basic and acidic residues" evidence="5">
    <location>
        <begin position="306"/>
        <end position="318"/>
    </location>
</feature>
<evidence type="ECO:0000256" key="2">
    <source>
        <dbReference type="ARBA" id="ARBA00010617"/>
    </source>
</evidence>
<dbReference type="GO" id="GO:0005506">
    <property type="term" value="F:iron ion binding"/>
    <property type="evidence" value="ECO:0007669"/>
    <property type="project" value="InterPro"/>
</dbReference>
<dbReference type="InterPro" id="IPR017972">
    <property type="entry name" value="Cyt_P450_CS"/>
</dbReference>
<comment type="cofactor">
    <cofactor evidence="1 3">
        <name>heme</name>
        <dbReference type="ChEBI" id="CHEBI:30413"/>
    </cofactor>
</comment>
<dbReference type="PROSITE" id="PS00086">
    <property type="entry name" value="CYTOCHROME_P450"/>
    <property type="match status" value="1"/>
</dbReference>
<feature type="region of interest" description="Disordered" evidence="5">
    <location>
        <begin position="306"/>
        <end position="326"/>
    </location>
</feature>
<comment type="caution">
    <text evidence="6">The sequence shown here is derived from an EMBL/GenBank/DDBJ whole genome shotgun (WGS) entry which is preliminary data.</text>
</comment>
<evidence type="ECO:0000313" key="7">
    <source>
        <dbReference type="Proteomes" id="UP000297948"/>
    </source>
</evidence>
<proteinExistence type="inferred from homology"/>
<dbReference type="Pfam" id="PF00067">
    <property type="entry name" value="p450"/>
    <property type="match status" value="1"/>
</dbReference>
<dbReference type="SUPFAM" id="SSF48264">
    <property type="entry name" value="Cytochrome P450"/>
    <property type="match status" value="1"/>
</dbReference>
<evidence type="ECO:0000256" key="1">
    <source>
        <dbReference type="ARBA" id="ARBA00001971"/>
    </source>
</evidence>
<keyword evidence="7" id="KW-1185">Reference proteome</keyword>
<evidence type="ECO:0000313" key="6">
    <source>
        <dbReference type="EMBL" id="TGB09264.1"/>
    </source>
</evidence>
<protein>
    <submittedName>
        <fullName evidence="6">Cytochrome P450</fullName>
    </submittedName>
</protein>
<reference evidence="6 7" key="1">
    <citation type="submission" date="2019-03" db="EMBL/GenBank/DDBJ databases">
        <authorList>
            <person name="Gonzalez-Pimentel J.L."/>
        </authorList>
    </citation>
    <scope>NUCLEOTIDE SEQUENCE [LARGE SCALE GENOMIC DNA]</scope>
    <source>
        <strain evidence="6 7">JCM 31289</strain>
    </source>
</reference>
<evidence type="ECO:0000256" key="5">
    <source>
        <dbReference type="SAM" id="MobiDB-lite"/>
    </source>
</evidence>
<dbReference type="AlphaFoldDB" id="A0A4Z0H736"/>
<accession>A0A4Z0H736</accession>
<dbReference type="PRINTS" id="PR00385">
    <property type="entry name" value="P450"/>
</dbReference>
<evidence type="ECO:0000256" key="3">
    <source>
        <dbReference type="PIRSR" id="PIRSR602401-1"/>
    </source>
</evidence>
<dbReference type="InterPro" id="IPR002401">
    <property type="entry name" value="Cyt_P450_E_grp-I"/>
</dbReference>
<dbReference type="RefSeq" id="WP_135339359.1">
    <property type="nucleotide sequence ID" value="NZ_JBHLTX010000036.1"/>
</dbReference>
<keyword evidence="3 4" id="KW-0479">Metal-binding</keyword>
<dbReference type="PANTHER" id="PTHR24305">
    <property type="entry name" value="CYTOCHROME P450"/>
    <property type="match status" value="1"/>
</dbReference>
<keyword evidence="3 4" id="KW-0408">Iron</keyword>
<dbReference type="Proteomes" id="UP000297948">
    <property type="component" value="Unassembled WGS sequence"/>
</dbReference>
<dbReference type="GO" id="GO:0004497">
    <property type="term" value="F:monooxygenase activity"/>
    <property type="evidence" value="ECO:0007669"/>
    <property type="project" value="UniProtKB-KW"/>
</dbReference>
<dbReference type="GO" id="GO:0016705">
    <property type="term" value="F:oxidoreductase activity, acting on paired donors, with incorporation or reduction of molecular oxygen"/>
    <property type="evidence" value="ECO:0007669"/>
    <property type="project" value="InterPro"/>
</dbReference>